<protein>
    <recommendedName>
        <fullName evidence="4">Single domain-containing protein</fullName>
    </recommendedName>
</protein>
<dbReference type="EMBL" id="EU252170">
    <property type="protein sequence ID" value="ACD11767.1"/>
    <property type="molecule type" value="mRNA"/>
</dbReference>
<evidence type="ECO:0000256" key="3">
    <source>
        <dbReference type="SAM" id="SignalP"/>
    </source>
</evidence>
<dbReference type="AlphaFoldDB" id="A0A0U1S610"/>
<keyword evidence="2" id="KW-0964">Secreted</keyword>
<evidence type="ECO:0000256" key="1">
    <source>
        <dbReference type="ARBA" id="ARBA00004613"/>
    </source>
</evidence>
<proteinExistence type="evidence at transcript level"/>
<dbReference type="InterPro" id="IPR029277">
    <property type="entry name" value="SVWC_dom"/>
</dbReference>
<comment type="subcellular location">
    <subcellularLocation>
        <location evidence="1">Secreted</location>
    </subcellularLocation>
</comment>
<keyword evidence="3" id="KW-0732">Signal</keyword>
<evidence type="ECO:0000313" key="5">
    <source>
        <dbReference type="EMBL" id="ACD11767.1"/>
    </source>
</evidence>
<sequence length="90" mass="9548">FKIVALLLLSAAVFAADNTCQTDDGEIMVGETWNDPQDCAIYECLQASFGTVLMGKTCPSVRLAPHCTLVPGSGTYPGDCCSNVVCEKQN</sequence>
<feature type="domain" description="Single" evidence="4">
    <location>
        <begin position="20"/>
        <end position="86"/>
    </location>
</feature>
<feature type="signal peptide" evidence="3">
    <location>
        <begin position="1"/>
        <end position="15"/>
    </location>
</feature>
<dbReference type="SMART" id="SM01318">
    <property type="entry name" value="SVWC"/>
    <property type="match status" value="1"/>
</dbReference>
<reference evidence="5" key="1">
    <citation type="submission" date="2007-10" db="EMBL/GenBank/DDBJ databases">
        <title>Classification and functional annotation of ESTs from venom glands of Isometrus maculatus.</title>
        <authorList>
            <person name="Li W."/>
            <person name="Ma Y."/>
            <person name="Zhao R."/>
            <person name="Cao Z."/>
        </authorList>
    </citation>
    <scope>NUCLEOTIDE SEQUENCE</scope>
    <source>
        <tissue evidence="5">Venom gland</tissue>
    </source>
</reference>
<name>A0A0U1S610_ISOMC</name>
<organism evidence="5">
    <name type="scientific">Isometrus maculatus</name>
    <name type="common">Lesser brown scorpion</name>
    <name type="synonym">Scorpio maculatus</name>
    <dbReference type="NCBI Taxonomy" id="497827"/>
    <lineage>
        <taxon>Eukaryota</taxon>
        <taxon>Metazoa</taxon>
        <taxon>Ecdysozoa</taxon>
        <taxon>Arthropoda</taxon>
        <taxon>Chelicerata</taxon>
        <taxon>Arachnida</taxon>
        <taxon>Scorpiones</taxon>
        <taxon>Buthida</taxon>
        <taxon>Buthoidea</taxon>
        <taxon>Buthidae</taxon>
        <taxon>Isometrus</taxon>
    </lineage>
</organism>
<evidence type="ECO:0000256" key="2">
    <source>
        <dbReference type="ARBA" id="ARBA00022525"/>
    </source>
</evidence>
<accession>A0A0U1S610</accession>
<evidence type="ECO:0000259" key="4">
    <source>
        <dbReference type="SMART" id="SM01318"/>
    </source>
</evidence>
<dbReference type="Pfam" id="PF15430">
    <property type="entry name" value="SVWC"/>
    <property type="match status" value="1"/>
</dbReference>
<dbReference type="GO" id="GO:0005576">
    <property type="term" value="C:extracellular region"/>
    <property type="evidence" value="ECO:0007669"/>
    <property type="project" value="UniProtKB-SubCell"/>
</dbReference>
<feature type="chain" id="PRO_5012136166" description="Single domain-containing protein" evidence="3">
    <location>
        <begin position="16"/>
        <end position="90"/>
    </location>
</feature>
<feature type="non-terminal residue" evidence="5">
    <location>
        <position position="1"/>
    </location>
</feature>